<sequence>MKMSAGAIDQPRFVIVCTVIVLAAVVMVAMNIPVQRTPAISKAVVLVAVPYPGAQPVEVEEQITSKIEDALQKLKNVDFIASTSMRGSSITQIIFLDGVDPDQARGEVKDLVDEIRRELPVAREVQPSVTDIDFENTPLMLVNMTAPEGFDEAALKTLAEEVQEELETIPGIANTQLFGGREREIHVNVNVDLAAEYGLTLGDFRQALANFHAEMPAGELDTGTFDFRVRNETQFRGVDDIRNAIISNVGGKLIKIGDVAQVEDTYRRLRNVALLNSESCATIIVNKEADINTLAAAIAVKEKVKELRPQYPNIKFSITRDTSAEISIMFRVLGSSFVFGAMLVLVILAWSMGLRISFLVLTAIPLSSAVGLISLYALGIPVSNMVIFAFILVLGMVVDGAIIVAENIHRHIERGEDPVDAAKIGIEEVGTPVIMADLTTIAAFLPMLLVPGIMGDFMRVMPEVVSVSLFGSILVDHFFIPVVAARWYGRRKPSEVVPDESVHAAIPRAHDDTEIRIRPNLGFFTKMYIYALRWSLQTRWAIVACTILALVWAGFMMVHVEKEFFPPSDRGQFEVKFELPLGSSIRQTIAAAEAIQQPLRELAARPNSELVNFVSALGSSEGLASRLENDPAVGPEFGTIMVELLSPLDRDRHERLILSELREKYDQTIKQFPGMTYTIKEVEEGPPGGAKVAVRFTGDDLDQLGHVADATTAALHQIPAAVDVRSDYRNLNPEIVVEPFPEVVGLYGMTEAQVAQAIQTAINGDTTIELNLGDEDVTLRLQALDEYRESKDQLERIMLTSPSGKKATIGQLAELDRTTSLFAVNRYDRKRAVTAKCDVVDNPDTDLIFEKLREEILPSLGFRAVNDPSISFMDMAFVGTVGTPSEGLRAEFTGESEETAKNMNYLTASMLIAVVLIFAILVYQFGSFRQACIVMITVPLSFVGVVAGMFLSDFPFSLATFIGLVSLTGIVVNDAIVVVDFINQARKRGLKVQDAIIEAGINRLRPVMLTTATTIGGLLPLYLNLSGGAEFWQPLTGAVIFGLGFATILTLLVIPVAYSLAYFNADWKPGTFAKWRQSLFGRQAATRS</sequence>
<dbReference type="SUPFAM" id="SSF82866">
    <property type="entry name" value="Multidrug efflux transporter AcrB transmembrane domain"/>
    <property type="match status" value="2"/>
</dbReference>
<dbReference type="PANTHER" id="PTHR32063">
    <property type="match status" value="1"/>
</dbReference>
<accession>A0A2S8G0C9</accession>
<feature type="transmembrane region" description="Helical" evidence="1">
    <location>
        <begin position="385"/>
        <end position="405"/>
    </location>
</feature>
<feature type="transmembrane region" description="Helical" evidence="1">
    <location>
        <begin position="905"/>
        <end position="925"/>
    </location>
</feature>
<dbReference type="RefSeq" id="WP_105352842.1">
    <property type="nucleotide sequence ID" value="NZ_PUIB01000011.1"/>
</dbReference>
<feature type="transmembrane region" description="Helical" evidence="1">
    <location>
        <begin position="358"/>
        <end position="379"/>
    </location>
</feature>
<dbReference type="Gene3D" id="3.30.70.1320">
    <property type="entry name" value="Multidrug efflux transporter AcrB pore domain like"/>
    <property type="match status" value="1"/>
</dbReference>
<feature type="transmembrane region" description="Helical" evidence="1">
    <location>
        <begin position="465"/>
        <end position="485"/>
    </location>
</feature>
<evidence type="ECO:0000313" key="2">
    <source>
        <dbReference type="EMBL" id="PQO37902.1"/>
    </source>
</evidence>
<dbReference type="InterPro" id="IPR027463">
    <property type="entry name" value="AcrB_DN_DC_subdom"/>
</dbReference>
<comment type="caution">
    <text evidence="2">The sequence shown here is derived from an EMBL/GenBank/DDBJ whole genome shotgun (WGS) entry which is preliminary data.</text>
</comment>
<feature type="transmembrane region" description="Helical" evidence="1">
    <location>
        <begin position="932"/>
        <end position="952"/>
    </location>
</feature>
<keyword evidence="1" id="KW-0472">Membrane</keyword>
<evidence type="ECO:0000313" key="3">
    <source>
        <dbReference type="Proteomes" id="UP000239388"/>
    </source>
</evidence>
<dbReference type="GO" id="GO:0042910">
    <property type="term" value="F:xenobiotic transmembrane transporter activity"/>
    <property type="evidence" value="ECO:0007669"/>
    <property type="project" value="TreeGrafter"/>
</dbReference>
<dbReference type="PRINTS" id="PR00702">
    <property type="entry name" value="ACRIFLAVINRP"/>
</dbReference>
<dbReference type="Proteomes" id="UP000239388">
    <property type="component" value="Unassembled WGS sequence"/>
</dbReference>
<keyword evidence="1" id="KW-1133">Transmembrane helix</keyword>
<organism evidence="2 3">
    <name type="scientific">Blastopirellula marina</name>
    <dbReference type="NCBI Taxonomy" id="124"/>
    <lineage>
        <taxon>Bacteria</taxon>
        <taxon>Pseudomonadati</taxon>
        <taxon>Planctomycetota</taxon>
        <taxon>Planctomycetia</taxon>
        <taxon>Pirellulales</taxon>
        <taxon>Pirellulaceae</taxon>
        <taxon>Blastopirellula</taxon>
    </lineage>
</organism>
<keyword evidence="1" id="KW-0812">Transmembrane</keyword>
<dbReference type="GO" id="GO:0005886">
    <property type="term" value="C:plasma membrane"/>
    <property type="evidence" value="ECO:0007669"/>
    <property type="project" value="TreeGrafter"/>
</dbReference>
<feature type="transmembrane region" description="Helical" evidence="1">
    <location>
        <begin position="1004"/>
        <end position="1023"/>
    </location>
</feature>
<dbReference type="SUPFAM" id="SSF82693">
    <property type="entry name" value="Multidrug efflux transporter AcrB pore domain, PN1, PN2, PC1 and PC2 subdomains"/>
    <property type="match status" value="2"/>
</dbReference>
<evidence type="ECO:0008006" key="4">
    <source>
        <dbReference type="Google" id="ProtNLM"/>
    </source>
</evidence>
<dbReference type="Pfam" id="PF00873">
    <property type="entry name" value="ACR_tran"/>
    <property type="match status" value="2"/>
</dbReference>
<dbReference type="SUPFAM" id="SSF82714">
    <property type="entry name" value="Multidrug efflux transporter AcrB TolC docking domain, DN and DC subdomains"/>
    <property type="match status" value="2"/>
</dbReference>
<protein>
    <recommendedName>
        <fullName evidence="4">AcrB/AcrD/AcrF family protein</fullName>
    </recommendedName>
</protein>
<gene>
    <name evidence="2" type="ORF">C5Y98_07340</name>
</gene>
<dbReference type="AlphaFoldDB" id="A0A2S8G0C9"/>
<feature type="transmembrane region" description="Helical" evidence="1">
    <location>
        <begin position="540"/>
        <end position="560"/>
    </location>
</feature>
<dbReference type="Gene3D" id="3.30.2090.10">
    <property type="entry name" value="Multidrug efflux transporter AcrB TolC docking domain, DN and DC subdomains"/>
    <property type="match status" value="2"/>
</dbReference>
<dbReference type="Gene3D" id="1.20.1640.10">
    <property type="entry name" value="Multidrug efflux transporter AcrB transmembrane domain"/>
    <property type="match status" value="2"/>
</dbReference>
<evidence type="ECO:0000256" key="1">
    <source>
        <dbReference type="SAM" id="Phobius"/>
    </source>
</evidence>
<dbReference type="EMBL" id="PUIB01000011">
    <property type="protein sequence ID" value="PQO37902.1"/>
    <property type="molecule type" value="Genomic_DNA"/>
</dbReference>
<reference evidence="2 3" key="1">
    <citation type="submission" date="2018-02" db="EMBL/GenBank/DDBJ databases">
        <title>Comparative genomes isolates from brazilian mangrove.</title>
        <authorList>
            <person name="Araujo J.E."/>
            <person name="Taketani R.G."/>
            <person name="Silva M.C.P."/>
            <person name="Loureco M.V."/>
            <person name="Andreote F.D."/>
        </authorList>
    </citation>
    <scope>NUCLEOTIDE SEQUENCE [LARGE SCALE GENOMIC DNA]</scope>
    <source>
        <strain evidence="2 3">NAP PRIS-MGV</strain>
    </source>
</reference>
<name>A0A2S8G0C9_9BACT</name>
<feature type="transmembrane region" description="Helical" evidence="1">
    <location>
        <begin position="958"/>
        <end position="983"/>
    </location>
</feature>
<dbReference type="OrthoDB" id="9757876at2"/>
<proteinExistence type="predicted"/>
<feature type="transmembrane region" description="Helical" evidence="1">
    <location>
        <begin position="328"/>
        <end position="351"/>
    </location>
</feature>
<dbReference type="Gene3D" id="3.30.70.1440">
    <property type="entry name" value="Multidrug efflux transporter AcrB pore domain"/>
    <property type="match status" value="1"/>
</dbReference>
<dbReference type="PANTHER" id="PTHR32063:SF24">
    <property type="entry name" value="CATION EFFLUX SYSTEM (ACRB_ACRD_ACRF FAMILY)"/>
    <property type="match status" value="1"/>
</dbReference>
<feature type="transmembrane region" description="Helical" evidence="1">
    <location>
        <begin position="12"/>
        <end position="32"/>
    </location>
</feature>
<dbReference type="Gene3D" id="3.30.70.1430">
    <property type="entry name" value="Multidrug efflux transporter AcrB pore domain"/>
    <property type="match status" value="2"/>
</dbReference>
<feature type="transmembrane region" description="Helical" evidence="1">
    <location>
        <begin position="1035"/>
        <end position="1058"/>
    </location>
</feature>
<dbReference type="InterPro" id="IPR001036">
    <property type="entry name" value="Acrflvin-R"/>
</dbReference>
<feature type="transmembrane region" description="Helical" evidence="1">
    <location>
        <begin position="433"/>
        <end position="453"/>
    </location>
</feature>